<accession>A0A6J5XQZ3</accession>
<dbReference type="Proteomes" id="UP000507245">
    <property type="component" value="Unassembled WGS sequence"/>
</dbReference>
<reference evidence="2" key="1">
    <citation type="journal article" date="2020" name="Genome Biol.">
        <title>Gamete binning: chromosome-level and haplotype-resolved genome assembly enabled by high-throughput single-cell sequencing of gamete genomes.</title>
        <authorList>
            <person name="Campoy J.A."/>
            <person name="Sun H."/>
            <person name="Goel M."/>
            <person name="Jiao W.-B."/>
            <person name="Folz-Donahue K."/>
            <person name="Wang N."/>
            <person name="Rubio M."/>
            <person name="Liu C."/>
            <person name="Kukat C."/>
            <person name="Ruiz D."/>
            <person name="Huettel B."/>
            <person name="Schneeberger K."/>
        </authorList>
    </citation>
    <scope>NUCLEOTIDE SEQUENCE [LARGE SCALE GENOMIC DNA]</scope>
    <source>
        <strain evidence="2">cv. Rojo Pasion</strain>
    </source>
</reference>
<organism evidence="1 2">
    <name type="scientific">Prunus armeniaca</name>
    <name type="common">Apricot</name>
    <name type="synonym">Armeniaca vulgaris</name>
    <dbReference type="NCBI Taxonomy" id="36596"/>
    <lineage>
        <taxon>Eukaryota</taxon>
        <taxon>Viridiplantae</taxon>
        <taxon>Streptophyta</taxon>
        <taxon>Embryophyta</taxon>
        <taxon>Tracheophyta</taxon>
        <taxon>Spermatophyta</taxon>
        <taxon>Magnoliopsida</taxon>
        <taxon>eudicotyledons</taxon>
        <taxon>Gunneridae</taxon>
        <taxon>Pentapetalae</taxon>
        <taxon>rosids</taxon>
        <taxon>fabids</taxon>
        <taxon>Rosales</taxon>
        <taxon>Rosaceae</taxon>
        <taxon>Amygdaloideae</taxon>
        <taxon>Amygdaleae</taxon>
        <taxon>Prunus</taxon>
    </lineage>
</organism>
<dbReference type="EMBL" id="CAEKKB010000007">
    <property type="protein sequence ID" value="CAB4316336.1"/>
    <property type="molecule type" value="Genomic_DNA"/>
</dbReference>
<name>A0A6J5XQZ3_PRUAR</name>
<sequence length="68" mass="7580">MPVEGDLVSSRLFPPTTLFSQQTIVLDGDDSLKTDRGVDSMAIMSVYIDDGFQCYMKVMKSAIPFLTR</sequence>
<proteinExistence type="predicted"/>
<gene>
    <name evidence="1" type="ORF">ORAREDHAP_LOCUS41480</name>
</gene>
<protein>
    <submittedName>
        <fullName evidence="1">Uncharacterized protein</fullName>
    </submittedName>
</protein>
<evidence type="ECO:0000313" key="1">
    <source>
        <dbReference type="EMBL" id="CAB4316336.1"/>
    </source>
</evidence>
<evidence type="ECO:0000313" key="2">
    <source>
        <dbReference type="Proteomes" id="UP000507245"/>
    </source>
</evidence>
<dbReference type="AlphaFoldDB" id="A0A6J5XQZ3"/>
<keyword evidence="2" id="KW-1185">Reference proteome</keyword>